<dbReference type="PANTHER" id="PTHR33744">
    <property type="entry name" value="CARBOHYDRATE DIACID REGULATOR"/>
    <property type="match status" value="1"/>
</dbReference>
<gene>
    <name evidence="4" type="ORF">BW143_16850</name>
</gene>
<keyword evidence="5" id="KW-1185">Reference proteome</keyword>
<dbReference type="Pfam" id="PF17853">
    <property type="entry name" value="GGDEF_2"/>
    <property type="match status" value="1"/>
</dbReference>
<dbReference type="Pfam" id="PF13556">
    <property type="entry name" value="HTH_30"/>
    <property type="match status" value="1"/>
</dbReference>
<dbReference type="PANTHER" id="PTHR33744:SF1">
    <property type="entry name" value="DNA-BINDING TRANSCRIPTIONAL ACTIVATOR ADER"/>
    <property type="match status" value="1"/>
</dbReference>
<reference evidence="4 5" key="1">
    <citation type="submission" date="2017-01" db="EMBL/GenBank/DDBJ databases">
        <title>Bacillus phylogenomics.</title>
        <authorList>
            <person name="Dunlap C."/>
        </authorList>
    </citation>
    <scope>NUCLEOTIDE SEQUENCE [LARGE SCALE GENOMIC DNA]</scope>
    <source>
        <strain evidence="4 5">NRRL B-41282</strain>
    </source>
</reference>
<dbReference type="Proteomes" id="UP000187367">
    <property type="component" value="Unassembled WGS sequence"/>
</dbReference>
<dbReference type="InterPro" id="IPR029016">
    <property type="entry name" value="GAF-like_dom_sf"/>
</dbReference>
<feature type="domain" description="PucR C-terminal helix-turn-helix" evidence="2">
    <location>
        <begin position="349"/>
        <end position="406"/>
    </location>
</feature>
<dbReference type="AlphaFoldDB" id="A0A1R1QEC6"/>
<evidence type="ECO:0000259" key="3">
    <source>
        <dbReference type="Pfam" id="PF17853"/>
    </source>
</evidence>
<dbReference type="RefSeq" id="WP_076762048.1">
    <property type="nucleotide sequence ID" value="NZ_JARMMI010000003.1"/>
</dbReference>
<accession>A0A1R1QEC6</accession>
<accession>A0A1R1RSK6</accession>
<name>A0A1R1QEC6_9BACI</name>
<evidence type="ECO:0000313" key="5">
    <source>
        <dbReference type="Proteomes" id="UP000187367"/>
    </source>
</evidence>
<protein>
    <submittedName>
        <fullName evidence="4">PucR family transcriptional regulator</fullName>
    </submittedName>
</protein>
<dbReference type="InterPro" id="IPR041522">
    <property type="entry name" value="CdaR_GGDEF"/>
</dbReference>
<dbReference type="Gene3D" id="1.10.10.2840">
    <property type="entry name" value="PucR C-terminal helix-turn-helix domain"/>
    <property type="match status" value="1"/>
</dbReference>
<dbReference type="InterPro" id="IPR042070">
    <property type="entry name" value="PucR_C-HTH_sf"/>
</dbReference>
<evidence type="ECO:0000259" key="2">
    <source>
        <dbReference type="Pfam" id="PF13556"/>
    </source>
</evidence>
<dbReference type="OrthoDB" id="9792148at2"/>
<dbReference type="InterPro" id="IPR025736">
    <property type="entry name" value="PucR_C-HTH_dom"/>
</dbReference>
<evidence type="ECO:0000313" key="4">
    <source>
        <dbReference type="EMBL" id="OMI01619.1"/>
    </source>
</evidence>
<sequence>MNNRMNPFKYQYDRLEDVADHISEVLDCPITIEDVNHRLLAYSTHSDYTDPARTSTIIGRRVPEKVINKLWKDGTIPALMKTGEPIRVEQIDEVGLSSRVAISIWKNSEVIGFIWALESQKKLSEEELHLLRLAADSVKNKLLPYQVRKRKNEQRSQEFFWKLLTGHISEEQEIAEGFHQLGIGVPSSYSVLIIRLKNEIEEKTEKQLNYLLETTQQMQILLTTIDYNELIILASPKTGQNGQPFNDLKQFAGSIQKQLEERYKLNDSTISIGGMYALITRVHQSYQEALSALKVKERFADETKHLVSFSELGIYQYLDVLAEKRKQANYPNYSLMQLEAYDQEHHSNLVETLEQFIECDSNVNTAAKKLNIHVNTLNYRLKRISKIAEIDLKNINEKFTIYLEIKLRNMHL</sequence>
<comment type="similarity">
    <text evidence="1">Belongs to the CdaR family.</text>
</comment>
<organism evidence="4 5">
    <name type="scientific">Bacillus swezeyi</name>
    <dbReference type="NCBI Taxonomy" id="1925020"/>
    <lineage>
        <taxon>Bacteria</taxon>
        <taxon>Bacillati</taxon>
        <taxon>Bacillota</taxon>
        <taxon>Bacilli</taxon>
        <taxon>Bacillales</taxon>
        <taxon>Bacillaceae</taxon>
        <taxon>Bacillus</taxon>
    </lineage>
</organism>
<dbReference type="Gene3D" id="3.30.450.40">
    <property type="match status" value="1"/>
</dbReference>
<dbReference type="EMBL" id="MTJL01000035">
    <property type="protein sequence ID" value="OMI01619.1"/>
    <property type="molecule type" value="Genomic_DNA"/>
</dbReference>
<feature type="domain" description="CdaR GGDEF-like" evidence="3">
    <location>
        <begin position="166"/>
        <end position="295"/>
    </location>
</feature>
<evidence type="ECO:0000256" key="1">
    <source>
        <dbReference type="ARBA" id="ARBA00006754"/>
    </source>
</evidence>
<comment type="caution">
    <text evidence="4">The sequence shown here is derived from an EMBL/GenBank/DDBJ whole genome shotgun (WGS) entry which is preliminary data.</text>
</comment>
<dbReference type="InterPro" id="IPR051448">
    <property type="entry name" value="CdaR-like_regulators"/>
</dbReference>
<proteinExistence type="inferred from homology"/>